<comment type="similarity">
    <text evidence="1">Belongs to the MinE family.</text>
</comment>
<dbReference type="Gene3D" id="3.30.1070.10">
    <property type="entry name" value="Cell division topological specificity factor MinE"/>
    <property type="match status" value="1"/>
</dbReference>
<dbReference type="InterPro" id="IPR005527">
    <property type="entry name" value="MinE"/>
</dbReference>
<dbReference type="EMBL" id="JALLPB020000770">
    <property type="protein sequence ID" value="KAL3806614.1"/>
    <property type="molecule type" value="Genomic_DNA"/>
</dbReference>
<comment type="caution">
    <text evidence="2">The sequence shown here is derived from an EMBL/GenBank/DDBJ whole genome shotgun (WGS) entry which is preliminary data.</text>
</comment>
<keyword evidence="3" id="KW-1185">Reference proteome</keyword>
<dbReference type="Proteomes" id="UP001530377">
    <property type="component" value="Unassembled WGS sequence"/>
</dbReference>
<sequence>VRPFVFIEREKLNSNPSACGCPPSTAVMSFINKIGKIFGTSSSAPVAAASRSVAKERLSVILAAQRGTHLLEGVDMEALQRDVMEVVQRHIRAAKASTASFNVKSEGDCQLFEMSVEMINESSSVSKPQ</sequence>
<evidence type="ECO:0000313" key="3">
    <source>
        <dbReference type="Proteomes" id="UP001530377"/>
    </source>
</evidence>
<organism evidence="2 3">
    <name type="scientific">Cyclostephanos tholiformis</name>
    <dbReference type="NCBI Taxonomy" id="382380"/>
    <lineage>
        <taxon>Eukaryota</taxon>
        <taxon>Sar</taxon>
        <taxon>Stramenopiles</taxon>
        <taxon>Ochrophyta</taxon>
        <taxon>Bacillariophyta</taxon>
        <taxon>Coscinodiscophyceae</taxon>
        <taxon>Thalassiosirophycidae</taxon>
        <taxon>Stephanodiscales</taxon>
        <taxon>Stephanodiscaceae</taxon>
        <taxon>Cyclostephanos</taxon>
    </lineage>
</organism>
<name>A0ABD3R1Y6_9STRA</name>
<gene>
    <name evidence="2" type="ORF">ACHAXA_004418</name>
</gene>
<evidence type="ECO:0008006" key="4">
    <source>
        <dbReference type="Google" id="ProtNLM"/>
    </source>
</evidence>
<evidence type="ECO:0000313" key="2">
    <source>
        <dbReference type="EMBL" id="KAL3806614.1"/>
    </source>
</evidence>
<dbReference type="Pfam" id="PF03776">
    <property type="entry name" value="MinE"/>
    <property type="match status" value="1"/>
</dbReference>
<dbReference type="AlphaFoldDB" id="A0ABD3R1Y6"/>
<evidence type="ECO:0000256" key="1">
    <source>
        <dbReference type="ARBA" id="ARBA00008168"/>
    </source>
</evidence>
<feature type="non-terminal residue" evidence="2">
    <location>
        <position position="1"/>
    </location>
</feature>
<protein>
    <recommendedName>
        <fullName evidence="4">Cell division topological specificity factor</fullName>
    </recommendedName>
</protein>
<reference evidence="2 3" key="1">
    <citation type="submission" date="2024-10" db="EMBL/GenBank/DDBJ databases">
        <title>Updated reference genomes for cyclostephanoid diatoms.</title>
        <authorList>
            <person name="Roberts W.R."/>
            <person name="Alverson A.J."/>
        </authorList>
    </citation>
    <scope>NUCLEOTIDE SEQUENCE [LARGE SCALE GENOMIC DNA]</scope>
    <source>
        <strain evidence="2 3">AJA228-03</strain>
    </source>
</reference>
<accession>A0ABD3R1Y6</accession>
<dbReference type="InterPro" id="IPR036707">
    <property type="entry name" value="MinE_sf"/>
</dbReference>
<proteinExistence type="inferred from homology"/>